<feature type="chain" id="PRO_5046977707" evidence="1">
    <location>
        <begin position="21"/>
        <end position="344"/>
    </location>
</feature>
<dbReference type="Gene3D" id="3.90.226.10">
    <property type="entry name" value="2-enoyl-CoA Hydratase, Chain A, domain 1"/>
    <property type="match status" value="1"/>
</dbReference>
<sequence length="344" mass="37589">MTRTLFAALLLLGIGQPVLAQHNPYGITDSVKVYLDKSLDIFQQNALHRRTVADWPTLRETVYRKAAGATTYAALTPVYPYLFEQLNDHHGWYSFQGKKYGWSKSEPPYANQAVLSELKKKPAVRVRVINKNIGYILLPGNSDFGMSNVNANAQALRDSICAVQKGRIKAWIIDLRLNTGGNMYPMLAGLGPLIGDGTVGGFVEQAGATPQAWNIRQGNMYVDTFRVSRVRDKCVSPKKNVSIAVLLSGTTASAGEVVAISLVGRPNTRSFGEPTAGYTTSNNGHQLPGKAGITLAEAYEIDRNGKAYTERVLPDVEIIGGDNFTTFAADQKIKAAVLWLKKVR</sequence>
<reference evidence="3" key="1">
    <citation type="submission" date="2021-10" db="EMBL/GenBank/DDBJ databases">
        <authorList>
            <person name="Dean J.D."/>
            <person name="Kim M.K."/>
            <person name="Newey C.N."/>
            <person name="Stoker T.S."/>
            <person name="Thompson D.W."/>
            <person name="Grose J.H."/>
        </authorList>
    </citation>
    <scope>NUCLEOTIDE SEQUENCE</scope>
    <source>
        <strain evidence="3">BT178</strain>
    </source>
</reference>
<evidence type="ECO:0000256" key="1">
    <source>
        <dbReference type="SAM" id="SignalP"/>
    </source>
</evidence>
<gene>
    <name evidence="3" type="ORF">LGH74_14140</name>
</gene>
<dbReference type="RefSeq" id="WP_226176649.1">
    <property type="nucleotide sequence ID" value="NZ_JAJADR010000003.1"/>
</dbReference>
<organism evidence="3 4">
    <name type="scientific">Hymenobacter lucidus</name>
    <dbReference type="NCBI Taxonomy" id="2880930"/>
    <lineage>
        <taxon>Bacteria</taxon>
        <taxon>Pseudomonadati</taxon>
        <taxon>Bacteroidota</taxon>
        <taxon>Cytophagia</taxon>
        <taxon>Cytophagales</taxon>
        <taxon>Hymenobacteraceae</taxon>
        <taxon>Hymenobacter</taxon>
    </lineage>
</organism>
<protein>
    <submittedName>
        <fullName evidence="3">S41 family peptidase</fullName>
    </submittedName>
</protein>
<feature type="signal peptide" evidence="1">
    <location>
        <begin position="1"/>
        <end position="20"/>
    </location>
</feature>
<evidence type="ECO:0000313" key="4">
    <source>
        <dbReference type="Proteomes" id="UP001165296"/>
    </source>
</evidence>
<dbReference type="SUPFAM" id="SSF52096">
    <property type="entry name" value="ClpP/crotonase"/>
    <property type="match status" value="1"/>
</dbReference>
<dbReference type="Pfam" id="PF03572">
    <property type="entry name" value="Peptidase_S41"/>
    <property type="match status" value="1"/>
</dbReference>
<comment type="caution">
    <text evidence="3">The sequence shown here is derived from an EMBL/GenBank/DDBJ whole genome shotgun (WGS) entry which is preliminary data.</text>
</comment>
<feature type="domain" description="Tail specific protease" evidence="2">
    <location>
        <begin position="111"/>
        <end position="319"/>
    </location>
</feature>
<dbReference type="SMART" id="SM00245">
    <property type="entry name" value="TSPc"/>
    <property type="match status" value="1"/>
</dbReference>
<dbReference type="Proteomes" id="UP001165296">
    <property type="component" value="Unassembled WGS sequence"/>
</dbReference>
<dbReference type="InterPro" id="IPR005151">
    <property type="entry name" value="Tail-specific_protease"/>
</dbReference>
<accession>A0ABS8AVH5</accession>
<name>A0ABS8AVH5_9BACT</name>
<keyword evidence="4" id="KW-1185">Reference proteome</keyword>
<dbReference type="InterPro" id="IPR029045">
    <property type="entry name" value="ClpP/crotonase-like_dom_sf"/>
</dbReference>
<keyword evidence="1" id="KW-0732">Signal</keyword>
<evidence type="ECO:0000259" key="2">
    <source>
        <dbReference type="SMART" id="SM00245"/>
    </source>
</evidence>
<evidence type="ECO:0000313" key="3">
    <source>
        <dbReference type="EMBL" id="MCB2409127.1"/>
    </source>
</evidence>
<dbReference type="PANTHER" id="PTHR32060">
    <property type="entry name" value="TAIL-SPECIFIC PROTEASE"/>
    <property type="match status" value="1"/>
</dbReference>
<dbReference type="PANTHER" id="PTHR32060:SF30">
    <property type="entry name" value="CARBOXY-TERMINAL PROCESSING PROTEASE CTPA"/>
    <property type="match status" value="1"/>
</dbReference>
<dbReference type="EMBL" id="JAJADR010000003">
    <property type="protein sequence ID" value="MCB2409127.1"/>
    <property type="molecule type" value="Genomic_DNA"/>
</dbReference>
<proteinExistence type="predicted"/>